<evidence type="ECO:0000313" key="2">
    <source>
        <dbReference type="Proteomes" id="UP001612928"/>
    </source>
</evidence>
<reference evidence="1 2" key="1">
    <citation type="submission" date="2024-10" db="EMBL/GenBank/DDBJ databases">
        <title>The Natural Products Discovery Center: Release of the First 8490 Sequenced Strains for Exploring Actinobacteria Biosynthetic Diversity.</title>
        <authorList>
            <person name="Kalkreuter E."/>
            <person name="Kautsar S.A."/>
            <person name="Yang D."/>
            <person name="Bader C.D."/>
            <person name="Teijaro C.N."/>
            <person name="Fluegel L."/>
            <person name="Davis C.M."/>
            <person name="Simpson J.R."/>
            <person name="Lauterbach L."/>
            <person name="Steele A.D."/>
            <person name="Gui C."/>
            <person name="Meng S."/>
            <person name="Li G."/>
            <person name="Viehrig K."/>
            <person name="Ye F."/>
            <person name="Su P."/>
            <person name="Kiefer A.F."/>
            <person name="Nichols A."/>
            <person name="Cepeda A.J."/>
            <person name="Yan W."/>
            <person name="Fan B."/>
            <person name="Jiang Y."/>
            <person name="Adhikari A."/>
            <person name="Zheng C.-J."/>
            <person name="Schuster L."/>
            <person name="Cowan T.M."/>
            <person name="Smanski M.J."/>
            <person name="Chevrette M.G."/>
            <person name="De Carvalho L.P.S."/>
            <person name="Shen B."/>
        </authorList>
    </citation>
    <scope>NUCLEOTIDE SEQUENCE [LARGE SCALE GENOMIC DNA]</scope>
    <source>
        <strain evidence="1 2">NPDC049503</strain>
    </source>
</reference>
<evidence type="ECO:0000313" key="1">
    <source>
        <dbReference type="EMBL" id="MFI7442391.1"/>
    </source>
</evidence>
<dbReference type="Proteomes" id="UP001612928">
    <property type="component" value="Unassembled WGS sequence"/>
</dbReference>
<dbReference type="EMBL" id="JBITMB010000004">
    <property type="protein sequence ID" value="MFI7442391.1"/>
    <property type="molecule type" value="Genomic_DNA"/>
</dbReference>
<comment type="caution">
    <text evidence="1">The sequence shown here is derived from an EMBL/GenBank/DDBJ whole genome shotgun (WGS) entry which is preliminary data.</text>
</comment>
<sequence length="324" mass="36059">MGSRAQYAVMQDGTFSLYYSQWGAYQLELDLLPGPEPATRFARRQREVSSWMWEPECDGACLIDHDERRLLLFCHCGADQSYRLAALGTLARTWPGWRVEWAYDGLEQLKVAVGHATDIAARSPEHPRAGEEWCDVLVTVIHQGQTRAHLVDSAESVIRSGARSLDDHRSAWPTITSCPGKVVAGIHFDLDDQTAGVWTSSTLRRALRNVEEGWPGWHWSNWEDRSAEQARRVAGTLTVPEPDLAEGLRALAAEFDKHQDVDSATESASLLLAFTDLLFAGARASGLQAHVHTDNTFTHRPMDLTDEEKALVHTAIADFMKSPG</sequence>
<protein>
    <submittedName>
        <fullName evidence="1">Uncharacterized protein</fullName>
    </submittedName>
</protein>
<organism evidence="1 2">
    <name type="scientific">Nonomuraea indica</name>
    <dbReference type="NCBI Taxonomy" id="1581193"/>
    <lineage>
        <taxon>Bacteria</taxon>
        <taxon>Bacillati</taxon>
        <taxon>Actinomycetota</taxon>
        <taxon>Actinomycetes</taxon>
        <taxon>Streptosporangiales</taxon>
        <taxon>Streptosporangiaceae</taxon>
        <taxon>Nonomuraea</taxon>
    </lineage>
</organism>
<keyword evidence="2" id="KW-1185">Reference proteome</keyword>
<name>A0ABW8A8Q6_9ACTN</name>
<gene>
    <name evidence="1" type="ORF">ACIBP5_20695</name>
</gene>
<accession>A0ABW8A8Q6</accession>
<proteinExistence type="predicted"/>
<dbReference type="RefSeq" id="WP_397022349.1">
    <property type="nucleotide sequence ID" value="NZ_JBITMB010000004.1"/>
</dbReference>